<keyword evidence="2" id="KW-1185">Reference proteome</keyword>
<comment type="caution">
    <text evidence="1">The sequence shown here is derived from an EMBL/GenBank/DDBJ whole genome shotgun (WGS) entry which is preliminary data.</text>
</comment>
<sequence length="106" mass="12045">MELIKIFILNSSVSEVHRKTNFIHDSARNQPNPVASQNQAGHNQVDPAVIQQISDGVKNFRFEMANLLNRNQVKCPETTSCLSPFFFLIRVSNEELFALCPLLIIF</sequence>
<reference evidence="1 2" key="1">
    <citation type="journal article" date="2018" name="Sci. Rep.">
        <title>Genomic signatures of local adaptation to the degree of environmental predictability in rotifers.</title>
        <authorList>
            <person name="Franch-Gras L."/>
            <person name="Hahn C."/>
            <person name="Garcia-Roger E.M."/>
            <person name="Carmona M.J."/>
            <person name="Serra M."/>
            <person name="Gomez A."/>
        </authorList>
    </citation>
    <scope>NUCLEOTIDE SEQUENCE [LARGE SCALE GENOMIC DNA]</scope>
    <source>
        <strain evidence="1">HYR1</strain>
    </source>
</reference>
<dbReference type="EMBL" id="REGN01009236">
    <property type="protein sequence ID" value="RNA01610.1"/>
    <property type="molecule type" value="Genomic_DNA"/>
</dbReference>
<accession>A0A3M7PRC2</accession>
<organism evidence="1 2">
    <name type="scientific">Brachionus plicatilis</name>
    <name type="common">Marine rotifer</name>
    <name type="synonym">Brachionus muelleri</name>
    <dbReference type="NCBI Taxonomy" id="10195"/>
    <lineage>
        <taxon>Eukaryota</taxon>
        <taxon>Metazoa</taxon>
        <taxon>Spiralia</taxon>
        <taxon>Gnathifera</taxon>
        <taxon>Rotifera</taxon>
        <taxon>Eurotatoria</taxon>
        <taxon>Monogononta</taxon>
        <taxon>Pseudotrocha</taxon>
        <taxon>Ploima</taxon>
        <taxon>Brachionidae</taxon>
        <taxon>Brachionus</taxon>
    </lineage>
</organism>
<dbReference type="Proteomes" id="UP000276133">
    <property type="component" value="Unassembled WGS sequence"/>
</dbReference>
<gene>
    <name evidence="1" type="ORF">BpHYR1_041291</name>
</gene>
<dbReference type="AlphaFoldDB" id="A0A3M7PRC2"/>
<proteinExistence type="predicted"/>
<protein>
    <submittedName>
        <fullName evidence="1">Uncharacterized protein</fullName>
    </submittedName>
</protein>
<evidence type="ECO:0000313" key="1">
    <source>
        <dbReference type="EMBL" id="RNA01610.1"/>
    </source>
</evidence>
<name>A0A3M7PRC2_BRAPC</name>
<evidence type="ECO:0000313" key="2">
    <source>
        <dbReference type="Proteomes" id="UP000276133"/>
    </source>
</evidence>